<reference evidence="2" key="1">
    <citation type="journal article" date="2024" name="Proc. Natl. Acad. Sci. U.S.A.">
        <title>Extraordinary preservation of gene collinearity over three hundred million years revealed in homosporous lycophytes.</title>
        <authorList>
            <person name="Li C."/>
            <person name="Wickell D."/>
            <person name="Kuo L.Y."/>
            <person name="Chen X."/>
            <person name="Nie B."/>
            <person name="Liao X."/>
            <person name="Peng D."/>
            <person name="Ji J."/>
            <person name="Jenkins J."/>
            <person name="Williams M."/>
            <person name="Shu S."/>
            <person name="Plott C."/>
            <person name="Barry K."/>
            <person name="Rajasekar S."/>
            <person name="Grimwood J."/>
            <person name="Han X."/>
            <person name="Sun S."/>
            <person name="Hou Z."/>
            <person name="He W."/>
            <person name="Dai G."/>
            <person name="Sun C."/>
            <person name="Schmutz J."/>
            <person name="Leebens-Mack J.H."/>
            <person name="Li F.W."/>
            <person name="Wang L."/>
        </authorList>
    </citation>
    <scope>NUCLEOTIDE SEQUENCE [LARGE SCALE GENOMIC DNA]</scope>
    <source>
        <strain evidence="2">cv. PW_Plant_1</strain>
    </source>
</reference>
<proteinExistence type="predicted"/>
<name>A0ACC2B049_DIPCM</name>
<comment type="caution">
    <text evidence="1">The sequence shown here is derived from an EMBL/GenBank/DDBJ whole genome shotgun (WGS) entry which is preliminary data.</text>
</comment>
<dbReference type="EMBL" id="CM055109">
    <property type="protein sequence ID" value="KAJ7523159.1"/>
    <property type="molecule type" value="Genomic_DNA"/>
</dbReference>
<gene>
    <name evidence="1" type="ORF">O6H91_18G039800</name>
</gene>
<organism evidence="1 2">
    <name type="scientific">Diphasiastrum complanatum</name>
    <name type="common">Issler's clubmoss</name>
    <name type="synonym">Lycopodium complanatum</name>
    <dbReference type="NCBI Taxonomy" id="34168"/>
    <lineage>
        <taxon>Eukaryota</taxon>
        <taxon>Viridiplantae</taxon>
        <taxon>Streptophyta</taxon>
        <taxon>Embryophyta</taxon>
        <taxon>Tracheophyta</taxon>
        <taxon>Lycopodiopsida</taxon>
        <taxon>Lycopodiales</taxon>
        <taxon>Lycopodiaceae</taxon>
        <taxon>Lycopodioideae</taxon>
        <taxon>Diphasiastrum</taxon>
    </lineage>
</organism>
<protein>
    <submittedName>
        <fullName evidence="1">Uncharacterized protein</fullName>
    </submittedName>
</protein>
<accession>A0ACC2B049</accession>
<evidence type="ECO:0000313" key="2">
    <source>
        <dbReference type="Proteomes" id="UP001162992"/>
    </source>
</evidence>
<dbReference type="Proteomes" id="UP001162992">
    <property type="component" value="Chromosome 18"/>
</dbReference>
<keyword evidence="2" id="KW-1185">Reference proteome</keyword>
<evidence type="ECO:0000313" key="1">
    <source>
        <dbReference type="EMBL" id="KAJ7523159.1"/>
    </source>
</evidence>
<sequence length="154" mass="16747">MLTGYALHGLGKEALLLFEEMCESGAEVDGSTLACLLSACSHGGLVDQGYYCFESMVPLYGVMATVEHHSCMVDLLGHSGCLNEAEDVINSMWCKPDVSVWMDLLSTCRINGDVQMAERAAAQILELDPENSLTFVLLSNIYAASRKWDSSTNL</sequence>